<sequence length="94" mass="10479">MLNTRQNRLALNKFLQFVSIRQKSAAMATAHTMQPHNTCLKAGRSRHLVHEEGLSFNSEEIAVVCEGIRQSRNVLTAIGALRGGITKVRLHCIQ</sequence>
<reference evidence="1 2" key="1">
    <citation type="submission" date="2019-02" db="EMBL/GenBank/DDBJ databases">
        <title>Deep-cultivation of Planctomycetes and their phenomic and genomic characterization uncovers novel biology.</title>
        <authorList>
            <person name="Wiegand S."/>
            <person name="Jogler M."/>
            <person name="Boedeker C."/>
            <person name="Pinto D."/>
            <person name="Vollmers J."/>
            <person name="Rivas-Marin E."/>
            <person name="Kohn T."/>
            <person name="Peeters S.H."/>
            <person name="Heuer A."/>
            <person name="Rast P."/>
            <person name="Oberbeckmann S."/>
            <person name="Bunk B."/>
            <person name="Jeske O."/>
            <person name="Meyerdierks A."/>
            <person name="Storesund J.E."/>
            <person name="Kallscheuer N."/>
            <person name="Luecker S."/>
            <person name="Lage O.M."/>
            <person name="Pohl T."/>
            <person name="Merkel B.J."/>
            <person name="Hornburger P."/>
            <person name="Mueller R.-W."/>
            <person name="Bruemmer F."/>
            <person name="Labrenz M."/>
            <person name="Spormann A.M."/>
            <person name="Op Den Camp H."/>
            <person name="Overmann J."/>
            <person name="Amann R."/>
            <person name="Jetten M.S.M."/>
            <person name="Mascher T."/>
            <person name="Medema M.H."/>
            <person name="Devos D.P."/>
            <person name="Kaster A.-K."/>
            <person name="Ovreas L."/>
            <person name="Rohde M."/>
            <person name="Galperin M.Y."/>
            <person name="Jogler C."/>
        </authorList>
    </citation>
    <scope>NUCLEOTIDE SEQUENCE [LARGE SCALE GENOMIC DNA]</scope>
    <source>
        <strain evidence="1 2">CA54</strain>
    </source>
</reference>
<organism evidence="1 2">
    <name type="scientific">Symmachiella macrocystis</name>
    <dbReference type="NCBI Taxonomy" id="2527985"/>
    <lineage>
        <taxon>Bacteria</taxon>
        <taxon>Pseudomonadati</taxon>
        <taxon>Planctomycetota</taxon>
        <taxon>Planctomycetia</taxon>
        <taxon>Planctomycetales</taxon>
        <taxon>Planctomycetaceae</taxon>
        <taxon>Symmachiella</taxon>
    </lineage>
</organism>
<gene>
    <name evidence="1" type="ORF">CA54_00640</name>
</gene>
<dbReference type="EMBL" id="SJPP01000001">
    <property type="protein sequence ID" value="TWU11259.1"/>
    <property type="molecule type" value="Genomic_DNA"/>
</dbReference>
<keyword evidence="2" id="KW-1185">Reference proteome</keyword>
<proteinExistence type="predicted"/>
<protein>
    <submittedName>
        <fullName evidence="1">Uncharacterized protein</fullName>
    </submittedName>
</protein>
<dbReference type="AlphaFoldDB" id="A0A5C6BJA3"/>
<evidence type="ECO:0000313" key="2">
    <source>
        <dbReference type="Proteomes" id="UP000320735"/>
    </source>
</evidence>
<dbReference type="RefSeq" id="WP_146368889.1">
    <property type="nucleotide sequence ID" value="NZ_SJPP01000001.1"/>
</dbReference>
<evidence type="ECO:0000313" key="1">
    <source>
        <dbReference type="EMBL" id="TWU11259.1"/>
    </source>
</evidence>
<comment type="caution">
    <text evidence="1">The sequence shown here is derived from an EMBL/GenBank/DDBJ whole genome shotgun (WGS) entry which is preliminary data.</text>
</comment>
<name>A0A5C6BJA3_9PLAN</name>
<accession>A0A5C6BJA3</accession>
<dbReference type="Proteomes" id="UP000320735">
    <property type="component" value="Unassembled WGS sequence"/>
</dbReference>